<feature type="compositionally biased region" description="Polar residues" evidence="6">
    <location>
        <begin position="269"/>
        <end position="278"/>
    </location>
</feature>
<feature type="region of interest" description="Disordered" evidence="6">
    <location>
        <begin position="152"/>
        <end position="188"/>
    </location>
</feature>
<feature type="compositionally biased region" description="Acidic residues" evidence="6">
    <location>
        <begin position="445"/>
        <end position="461"/>
    </location>
</feature>
<dbReference type="GO" id="GO:0000978">
    <property type="term" value="F:RNA polymerase II cis-regulatory region sequence-specific DNA binding"/>
    <property type="evidence" value="ECO:0007669"/>
    <property type="project" value="TreeGrafter"/>
</dbReference>
<dbReference type="OrthoDB" id="5778525at2759"/>
<reference evidence="8" key="1">
    <citation type="journal article" date="2020" name="Fungal Divers.">
        <title>Resolving the Mortierellaceae phylogeny through synthesis of multi-gene phylogenetics and phylogenomics.</title>
        <authorList>
            <person name="Vandepol N."/>
            <person name="Liber J."/>
            <person name="Desiro A."/>
            <person name="Na H."/>
            <person name="Kennedy M."/>
            <person name="Barry K."/>
            <person name="Grigoriev I.V."/>
            <person name="Miller A.N."/>
            <person name="O'Donnell K."/>
            <person name="Stajich J.E."/>
            <person name="Bonito G."/>
        </authorList>
    </citation>
    <scope>NUCLEOTIDE SEQUENCE</scope>
    <source>
        <strain evidence="8">REB-010B</strain>
    </source>
</reference>
<feature type="domain" description="BHLH" evidence="7">
    <location>
        <begin position="374"/>
        <end position="425"/>
    </location>
</feature>
<dbReference type="InterPro" id="IPR052207">
    <property type="entry name" value="Max-like/E-box_TFs"/>
</dbReference>
<dbReference type="SUPFAM" id="SSF47459">
    <property type="entry name" value="HLH, helix-loop-helix DNA-binding domain"/>
    <property type="match status" value="1"/>
</dbReference>
<sequence length="461" mass="51474">MNFSSLLSDHEQKAFSAFLGQLAQENRYKTHSPPSVDLTIPQHHLQQPLHQRSHLQPSSSLGSSDFSRALPSIADPSSLSAQQQRDWIQHVSSNPLLAPGPGGINDLQAMSQAFLQNPDLMAQANAITQAMVLAQQQQMQLQLQQHQQLQQEQTMLQHGLHGSHPHSMLHHYNQGSPPGGSYSSDQQQQYYPRTITKRTSQTNLHGGSDHDLSPPPLPSNGIVPQSGPRSFSSSPKGYYEAGYAVHPHYQSQENDDDDYGPPTKKSTGRKGSSANDSQRSSRDGYETQRTEPRRKTSGSAPYDSNGRRDDYYVDNREDSEESSFPGPILEHRNGLNKMGEGDAMRQRQSSASDNNASRSRSSKKAPHELLTDAEKKANHIASEQKRRQNIRIGFDSLVEIVPTLSECHRSEALILQKSVDYIHRLLGQKHELKSRVRDLQANLGDPEDEDSASDMEIEMYH</sequence>
<evidence type="ECO:0000256" key="5">
    <source>
        <dbReference type="ARBA" id="ARBA00023242"/>
    </source>
</evidence>
<dbReference type="InterPro" id="IPR011598">
    <property type="entry name" value="bHLH_dom"/>
</dbReference>
<evidence type="ECO:0000256" key="6">
    <source>
        <dbReference type="SAM" id="MobiDB-lite"/>
    </source>
</evidence>
<keyword evidence="5" id="KW-0539">Nucleus</keyword>
<evidence type="ECO:0000313" key="9">
    <source>
        <dbReference type="Proteomes" id="UP000738325"/>
    </source>
</evidence>
<keyword evidence="2" id="KW-0805">Transcription regulation</keyword>
<keyword evidence="9" id="KW-1185">Reference proteome</keyword>
<organism evidence="8 9">
    <name type="scientific">Dissophora globulifera</name>
    <dbReference type="NCBI Taxonomy" id="979702"/>
    <lineage>
        <taxon>Eukaryota</taxon>
        <taxon>Fungi</taxon>
        <taxon>Fungi incertae sedis</taxon>
        <taxon>Mucoromycota</taxon>
        <taxon>Mortierellomycotina</taxon>
        <taxon>Mortierellomycetes</taxon>
        <taxon>Mortierellales</taxon>
        <taxon>Mortierellaceae</taxon>
        <taxon>Dissophora</taxon>
    </lineage>
</organism>
<dbReference type="Gene3D" id="4.10.280.10">
    <property type="entry name" value="Helix-loop-helix DNA-binding domain"/>
    <property type="match status" value="1"/>
</dbReference>
<feature type="region of interest" description="Disordered" evidence="6">
    <location>
        <begin position="200"/>
        <end position="369"/>
    </location>
</feature>
<dbReference type="SMART" id="SM00353">
    <property type="entry name" value="HLH"/>
    <property type="match status" value="1"/>
</dbReference>
<protein>
    <recommendedName>
        <fullName evidence="7">BHLH domain-containing protein</fullName>
    </recommendedName>
</protein>
<comment type="caution">
    <text evidence="8">The sequence shown here is derived from an EMBL/GenBank/DDBJ whole genome shotgun (WGS) entry which is preliminary data.</text>
</comment>
<comment type="subcellular location">
    <subcellularLocation>
        <location evidence="1">Nucleus</location>
    </subcellularLocation>
</comment>
<feature type="compositionally biased region" description="Low complexity" evidence="6">
    <location>
        <begin position="174"/>
        <end position="188"/>
    </location>
</feature>
<keyword evidence="4" id="KW-0804">Transcription</keyword>
<gene>
    <name evidence="8" type="ORF">BGZ99_008074</name>
</gene>
<feature type="compositionally biased region" description="Basic and acidic residues" evidence="6">
    <location>
        <begin position="329"/>
        <end position="345"/>
    </location>
</feature>
<dbReference type="GO" id="GO:0000981">
    <property type="term" value="F:DNA-binding transcription factor activity, RNA polymerase II-specific"/>
    <property type="evidence" value="ECO:0007669"/>
    <property type="project" value="TreeGrafter"/>
</dbReference>
<dbReference type="PANTHER" id="PTHR15741">
    <property type="entry name" value="BASIC HELIX-LOOP-HELIX ZIP TRANSCRIPTION FACTOR"/>
    <property type="match status" value="1"/>
</dbReference>
<evidence type="ECO:0000256" key="1">
    <source>
        <dbReference type="ARBA" id="ARBA00004123"/>
    </source>
</evidence>
<dbReference type="InterPro" id="IPR036638">
    <property type="entry name" value="HLH_DNA-bd_sf"/>
</dbReference>
<feature type="compositionally biased region" description="Low complexity" evidence="6">
    <location>
        <begin position="349"/>
        <end position="359"/>
    </location>
</feature>
<evidence type="ECO:0000256" key="2">
    <source>
        <dbReference type="ARBA" id="ARBA00023015"/>
    </source>
</evidence>
<evidence type="ECO:0000256" key="4">
    <source>
        <dbReference type="ARBA" id="ARBA00023163"/>
    </source>
</evidence>
<evidence type="ECO:0000259" key="7">
    <source>
        <dbReference type="PROSITE" id="PS50888"/>
    </source>
</evidence>
<feature type="region of interest" description="Disordered" evidence="6">
    <location>
        <begin position="441"/>
        <end position="461"/>
    </location>
</feature>
<evidence type="ECO:0000256" key="3">
    <source>
        <dbReference type="ARBA" id="ARBA00023125"/>
    </source>
</evidence>
<dbReference type="Pfam" id="PF00010">
    <property type="entry name" value="HLH"/>
    <property type="match status" value="1"/>
</dbReference>
<dbReference type="PROSITE" id="PS50888">
    <property type="entry name" value="BHLH"/>
    <property type="match status" value="1"/>
</dbReference>
<accession>A0A9P6UPV6</accession>
<feature type="compositionally biased region" description="Basic and acidic residues" evidence="6">
    <location>
        <begin position="305"/>
        <end position="316"/>
    </location>
</feature>
<feature type="region of interest" description="Disordered" evidence="6">
    <location>
        <begin position="46"/>
        <end position="78"/>
    </location>
</feature>
<dbReference type="Proteomes" id="UP000738325">
    <property type="component" value="Unassembled WGS sequence"/>
</dbReference>
<evidence type="ECO:0000313" key="8">
    <source>
        <dbReference type="EMBL" id="KAG0314528.1"/>
    </source>
</evidence>
<dbReference type="AlphaFoldDB" id="A0A9P6UPV6"/>
<dbReference type="GO" id="GO:0046983">
    <property type="term" value="F:protein dimerization activity"/>
    <property type="evidence" value="ECO:0007669"/>
    <property type="project" value="InterPro"/>
</dbReference>
<feature type="compositionally biased region" description="Basic and acidic residues" evidence="6">
    <location>
        <begin position="279"/>
        <end position="294"/>
    </location>
</feature>
<proteinExistence type="predicted"/>
<dbReference type="PANTHER" id="PTHR15741:SF27">
    <property type="entry name" value="TRANSCRIPTION FACTOR AP-4"/>
    <property type="match status" value="1"/>
</dbReference>
<dbReference type="EMBL" id="JAAAIP010000606">
    <property type="protein sequence ID" value="KAG0314528.1"/>
    <property type="molecule type" value="Genomic_DNA"/>
</dbReference>
<name>A0A9P6UPV6_9FUNG</name>
<dbReference type="GO" id="GO:0005634">
    <property type="term" value="C:nucleus"/>
    <property type="evidence" value="ECO:0007669"/>
    <property type="project" value="UniProtKB-SubCell"/>
</dbReference>
<feature type="compositionally biased region" description="Low complexity" evidence="6">
    <location>
        <begin position="46"/>
        <end position="70"/>
    </location>
</feature>
<keyword evidence="3" id="KW-0238">DNA-binding</keyword>